<dbReference type="InterPro" id="IPR017144">
    <property type="entry name" value="Xaa-Arg_dipeptidase"/>
</dbReference>
<feature type="domain" description="Peptidase M20 dimerisation" evidence="2">
    <location>
        <begin position="167"/>
        <end position="263"/>
    </location>
</feature>
<dbReference type="Gene3D" id="3.30.70.360">
    <property type="match status" value="1"/>
</dbReference>
<dbReference type="InterPro" id="IPR011650">
    <property type="entry name" value="Peptidase_M20_dimer"/>
</dbReference>
<evidence type="ECO:0000259" key="2">
    <source>
        <dbReference type="Pfam" id="PF07687"/>
    </source>
</evidence>
<dbReference type="GO" id="GO:0005737">
    <property type="term" value="C:cytoplasm"/>
    <property type="evidence" value="ECO:0007669"/>
    <property type="project" value="TreeGrafter"/>
</dbReference>
<dbReference type="EMBL" id="CM001376">
    <property type="protein sequence ID" value="EHM13152.1"/>
    <property type="molecule type" value="Genomic_DNA"/>
</dbReference>
<dbReference type="InterPro" id="IPR017439">
    <property type="entry name" value="Amidohydrolase"/>
</dbReference>
<dbReference type="GO" id="GO:0046657">
    <property type="term" value="P:folic acid catabolic process"/>
    <property type="evidence" value="ECO:0007669"/>
    <property type="project" value="TreeGrafter"/>
</dbReference>
<dbReference type="HOGENOM" id="CLU_031812_1_0_0"/>
<dbReference type="SUPFAM" id="SSF55031">
    <property type="entry name" value="Bacterial exopeptidase dimerisation domain"/>
    <property type="match status" value="1"/>
</dbReference>
<keyword evidence="4" id="KW-1185">Reference proteome</keyword>
<dbReference type="PANTHER" id="PTHR30575">
    <property type="entry name" value="PEPTIDASE M20"/>
    <property type="match status" value="1"/>
</dbReference>
<dbReference type="STRING" id="885272.JonanDRAFT_0772"/>
<evidence type="ECO:0000313" key="4">
    <source>
        <dbReference type="Proteomes" id="UP000003806"/>
    </source>
</evidence>
<dbReference type="InterPro" id="IPR052030">
    <property type="entry name" value="Peptidase_M20/M20A_hydrolases"/>
</dbReference>
<dbReference type="NCBIfam" id="TIGR01891">
    <property type="entry name" value="amidohydrolases"/>
    <property type="match status" value="1"/>
</dbReference>
<dbReference type="Pfam" id="PF07687">
    <property type="entry name" value="M20_dimer"/>
    <property type="match status" value="1"/>
</dbReference>
<dbReference type="RefSeq" id="WP_008522838.1">
    <property type="nucleotide sequence ID" value="NZ_CM001376.1"/>
</dbReference>
<dbReference type="InterPro" id="IPR036264">
    <property type="entry name" value="Bact_exopeptidase_dim_dom"/>
</dbReference>
<dbReference type="eggNOG" id="COG1473">
    <property type="taxonomic scope" value="Bacteria"/>
</dbReference>
<dbReference type="InterPro" id="IPR002933">
    <property type="entry name" value="Peptidase_M20"/>
</dbReference>
<organism evidence="3 4">
    <name type="scientific">Jonquetella anthropi DSM 22815</name>
    <dbReference type="NCBI Taxonomy" id="885272"/>
    <lineage>
        <taxon>Bacteria</taxon>
        <taxon>Thermotogati</taxon>
        <taxon>Synergistota</taxon>
        <taxon>Synergistia</taxon>
        <taxon>Synergistales</taxon>
        <taxon>Dethiosulfovibrionaceae</taxon>
        <taxon>Jonquetella</taxon>
    </lineage>
</organism>
<proteinExistence type="inferred from homology"/>
<evidence type="ECO:0000256" key="1">
    <source>
        <dbReference type="PIRNR" id="PIRNR037226"/>
    </source>
</evidence>
<accession>H0UKE3</accession>
<comment type="similarity">
    <text evidence="1">Belongs to the peptidase M20A family.</text>
</comment>
<dbReference type="AlphaFoldDB" id="H0UKE3"/>
<dbReference type="GO" id="GO:0016805">
    <property type="term" value="F:dipeptidase activity"/>
    <property type="evidence" value="ECO:0007669"/>
    <property type="project" value="InterPro"/>
</dbReference>
<protein>
    <recommendedName>
        <fullName evidence="1">Peptidase M20 domain-containing protein 2</fullName>
    </recommendedName>
</protein>
<name>H0UKE3_9BACT</name>
<keyword evidence="3" id="KW-0378">Hydrolase</keyword>
<dbReference type="Pfam" id="PF01546">
    <property type="entry name" value="Peptidase_M20"/>
    <property type="match status" value="1"/>
</dbReference>
<sequence length="397" mass="42220">MPSNHDCLSLIGPIVDRMSGELIELSHSIHDHPELGLEEYKAAEWLTSFISRHGFTIQRPYMGLETAFRAVCGTVGKGPQIAFLAEYDALKGLGHACGHNIIAASSAGAAAALAEALRGREGAVYLYGTPAEETFGSKVLMSDRGAFDGIDCAMMMHPSAELNIVGRGGLAAVSLDVVFEGKPAHSSKPDDGINALTSAIGLFNAVNAQLHLWPNKSKINGIITEGGQASNVIPDRACCSFTMRAERKDQIVPMIEDFKRLVQASALLTGAKSSVTVGSVMAERHCNRVLDAAFKNAVEALGEPVVWADPNGMFGSSDIGNVSLLVPAIHTYLSLEIPGCVGHTPKFCQAARSERGDRIAVLGAKALAMTGWQVATDGVTLQAARREYEEQVLPHRC</sequence>
<dbReference type="CDD" id="cd03887">
    <property type="entry name" value="M20_Acy1L2"/>
    <property type="match status" value="1"/>
</dbReference>
<dbReference type="Gene3D" id="3.40.630.10">
    <property type="entry name" value="Zn peptidases"/>
    <property type="match status" value="1"/>
</dbReference>
<evidence type="ECO:0000313" key="3">
    <source>
        <dbReference type="EMBL" id="EHM13152.1"/>
    </source>
</evidence>
<dbReference type="OrthoDB" id="9781032at2"/>
<dbReference type="PIRSF" id="PIRSF037226">
    <property type="entry name" value="Amidohydrolase_ACY1L2_prd"/>
    <property type="match status" value="1"/>
</dbReference>
<gene>
    <name evidence="3" type="ORF">JonanDRAFT_0772</name>
</gene>
<dbReference type="SUPFAM" id="SSF53187">
    <property type="entry name" value="Zn-dependent exopeptidases"/>
    <property type="match status" value="1"/>
</dbReference>
<dbReference type="Proteomes" id="UP000003806">
    <property type="component" value="Chromosome"/>
</dbReference>
<reference evidence="3 4" key="1">
    <citation type="submission" date="2011-11" db="EMBL/GenBank/DDBJ databases">
        <title>The Noncontiguous Finished genome of Jonquetella anthropi DSM 22815.</title>
        <authorList>
            <consortium name="US DOE Joint Genome Institute (JGI-PGF)"/>
            <person name="Lucas S."/>
            <person name="Copeland A."/>
            <person name="Lapidus A."/>
            <person name="Glavina del Rio T."/>
            <person name="Dalin E."/>
            <person name="Tice H."/>
            <person name="Bruce D."/>
            <person name="Goodwin L."/>
            <person name="Pitluck S."/>
            <person name="Peters L."/>
            <person name="Mikhailova N."/>
            <person name="Held B."/>
            <person name="Kyrpides N."/>
            <person name="Mavromatis K."/>
            <person name="Ivanova N."/>
            <person name="Markowitz V."/>
            <person name="Cheng J.-F."/>
            <person name="Hugenholtz P."/>
            <person name="Woyke T."/>
            <person name="Wu D."/>
            <person name="Gronow S."/>
            <person name="Wellnitz S."/>
            <person name="Brambilla E."/>
            <person name="Klenk H.-P."/>
            <person name="Eisen J.A."/>
        </authorList>
    </citation>
    <scope>NUCLEOTIDE SEQUENCE [LARGE SCALE GENOMIC DNA]</scope>
    <source>
        <strain evidence="3 4">DSM 22815</strain>
    </source>
</reference>
<dbReference type="PANTHER" id="PTHR30575:SF0">
    <property type="entry name" value="XAA-ARG DIPEPTIDASE"/>
    <property type="match status" value="1"/>
</dbReference>
<dbReference type="GO" id="GO:0071713">
    <property type="term" value="F:para-aminobenzoyl-glutamate hydrolase activity"/>
    <property type="evidence" value="ECO:0007669"/>
    <property type="project" value="TreeGrafter"/>
</dbReference>